<evidence type="ECO:0000313" key="3">
    <source>
        <dbReference type="Proteomes" id="UP000076128"/>
    </source>
</evidence>
<dbReference type="EMBL" id="CP012661">
    <property type="protein sequence ID" value="AMY68621.1"/>
    <property type="molecule type" value="Genomic_DNA"/>
</dbReference>
<evidence type="ECO:0000313" key="2">
    <source>
        <dbReference type="EMBL" id="AMY68621.1"/>
    </source>
</evidence>
<evidence type="ECO:0000256" key="1">
    <source>
        <dbReference type="SAM" id="Phobius"/>
    </source>
</evidence>
<gene>
    <name evidence="2" type="ORF">AKL17_1366</name>
</gene>
<keyword evidence="3" id="KW-1185">Reference proteome</keyword>
<reference evidence="2 3" key="1">
    <citation type="submission" date="2015-09" db="EMBL/GenBank/DDBJ databases">
        <title>Complete genome sequence of Defluviimonas alba cai42t isolated from an oilfield in Xinjiang.</title>
        <authorList>
            <person name="Geng S."/>
            <person name="Pan X."/>
            <person name="Wu X."/>
        </authorList>
    </citation>
    <scope>NUCLEOTIDE SEQUENCE [LARGE SCALE GENOMIC DNA]</scope>
    <source>
        <strain evidence="3">cai42</strain>
    </source>
</reference>
<dbReference type="Proteomes" id="UP000076128">
    <property type="component" value="Chromosome"/>
</dbReference>
<proteinExistence type="predicted"/>
<keyword evidence="1" id="KW-0812">Transmembrane</keyword>
<name>A0A159Z150_9RHOB</name>
<keyword evidence="1" id="KW-0472">Membrane</keyword>
<organism evidence="2 3">
    <name type="scientific">Frigidibacter mobilis</name>
    <dbReference type="NCBI Taxonomy" id="1335048"/>
    <lineage>
        <taxon>Bacteria</taxon>
        <taxon>Pseudomonadati</taxon>
        <taxon>Pseudomonadota</taxon>
        <taxon>Alphaproteobacteria</taxon>
        <taxon>Rhodobacterales</taxon>
        <taxon>Paracoccaceae</taxon>
        <taxon>Frigidibacter</taxon>
    </lineage>
</organism>
<sequence>MPAERPHWMRRHPFKRGLALLIFAQILFVVIGTVVKPGSVVADLLSFSLLVAMVIGLAGVVVGIRDALKRRRAKAAS</sequence>
<dbReference type="AlphaFoldDB" id="A0A159Z150"/>
<feature type="transmembrane region" description="Helical" evidence="1">
    <location>
        <begin position="42"/>
        <end position="64"/>
    </location>
</feature>
<protein>
    <submittedName>
        <fullName evidence="2">Uncharacterized protein</fullName>
    </submittedName>
</protein>
<keyword evidence="1" id="KW-1133">Transmembrane helix</keyword>
<accession>A0A159Z150</accession>
<dbReference type="KEGG" id="daa:AKL17_1366"/>